<evidence type="ECO:0000256" key="7">
    <source>
        <dbReference type="ARBA" id="ARBA00023264"/>
    </source>
</evidence>
<accession>A0AAJ1PSK5</accession>
<dbReference type="PANTHER" id="PTHR30100">
    <property type="entry name" value="FATTY ACID/PHOSPHOLIPID SYNTHESIS PROTEIN PLSX"/>
    <property type="match status" value="1"/>
</dbReference>
<comment type="catalytic activity">
    <reaction evidence="1 10">
        <text>a fatty acyl-[ACP] + phosphate = an acyl phosphate + holo-[ACP]</text>
        <dbReference type="Rhea" id="RHEA:42292"/>
        <dbReference type="Rhea" id="RHEA-COMP:9685"/>
        <dbReference type="Rhea" id="RHEA-COMP:14125"/>
        <dbReference type="ChEBI" id="CHEBI:43474"/>
        <dbReference type="ChEBI" id="CHEBI:59918"/>
        <dbReference type="ChEBI" id="CHEBI:64479"/>
        <dbReference type="ChEBI" id="CHEBI:138651"/>
        <dbReference type="EC" id="2.3.1.274"/>
    </reaction>
</comment>
<comment type="function">
    <text evidence="10">Catalyzes the reversible formation of acyl-phosphate (acyl-PO(4)) from acyl-[acyl-carrier-protein] (acyl-ACP). This enzyme utilizes acyl-ACP as fatty acyl donor, but not acyl-CoA.</text>
</comment>
<dbReference type="AlphaFoldDB" id="A0AAJ1PSK5"/>
<keyword evidence="11" id="KW-0012">Acyltransferase</keyword>
<keyword evidence="5 10" id="KW-0443">Lipid metabolism</keyword>
<keyword evidence="6 10" id="KW-0594">Phospholipid biosynthesis</keyword>
<proteinExistence type="inferred from homology"/>
<evidence type="ECO:0000256" key="1">
    <source>
        <dbReference type="ARBA" id="ARBA00001232"/>
    </source>
</evidence>
<comment type="caution">
    <text evidence="11">The sequence shown here is derived from an EMBL/GenBank/DDBJ whole genome shotgun (WGS) entry which is preliminary data.</text>
</comment>
<reference evidence="11" key="1">
    <citation type="submission" date="2023-05" db="EMBL/GenBank/DDBJ databases">
        <title>Mycoplasma phocimorsus sp. nov., isolated from Scandinavian patients with seal finger or septic arthritis after contact with seals.</title>
        <authorList>
            <person name="Skafte-Holm A."/>
            <person name="Pedersen T.R."/>
            <person name="Froelund M."/>
            <person name="Stegger M."/>
            <person name="Qvortrup K."/>
            <person name="Michaels D.L."/>
            <person name="Brown D.R."/>
            <person name="Jensen J.S."/>
        </authorList>
    </citation>
    <scope>NUCLEOTIDE SEQUENCE</scope>
    <source>
        <strain evidence="11">M5725</strain>
    </source>
</reference>
<evidence type="ECO:0000256" key="5">
    <source>
        <dbReference type="ARBA" id="ARBA00023098"/>
    </source>
</evidence>
<dbReference type="Gene3D" id="3.40.718.10">
    <property type="entry name" value="Isopropylmalate Dehydrogenase"/>
    <property type="match status" value="1"/>
</dbReference>
<protein>
    <recommendedName>
        <fullName evidence="8 10">Phosphate acyltransferase</fullName>
        <ecNumber evidence="8 10">2.3.1.274</ecNumber>
    </recommendedName>
    <alternativeName>
        <fullName evidence="10">Acyl-ACP phosphotransacylase</fullName>
    </alternativeName>
    <alternativeName>
        <fullName evidence="10">Acyl-[acyl-carrier-protein]--phosphate acyltransferase</fullName>
    </alternativeName>
    <alternativeName>
        <fullName evidence="10">Phosphate-acyl-ACP acyltransferase</fullName>
    </alternativeName>
</protein>
<dbReference type="SUPFAM" id="SSF53659">
    <property type="entry name" value="Isocitrate/Isopropylmalate dehydrogenase-like"/>
    <property type="match status" value="1"/>
</dbReference>
<evidence type="ECO:0000313" key="11">
    <source>
        <dbReference type="EMBL" id="MDJ1645776.1"/>
    </source>
</evidence>
<dbReference type="EMBL" id="JASDDP010000015">
    <property type="protein sequence ID" value="MDJ1645776.1"/>
    <property type="molecule type" value="Genomic_DNA"/>
</dbReference>
<dbReference type="PANTHER" id="PTHR30100:SF1">
    <property type="entry name" value="PHOSPHATE ACYLTRANSFERASE"/>
    <property type="match status" value="1"/>
</dbReference>
<keyword evidence="12" id="KW-1185">Reference proteome</keyword>
<evidence type="ECO:0000256" key="4">
    <source>
        <dbReference type="ARBA" id="ARBA00022679"/>
    </source>
</evidence>
<dbReference type="GO" id="GO:0043811">
    <property type="term" value="F:phosphate:acyl-[acyl carrier protein] acyltransferase activity"/>
    <property type="evidence" value="ECO:0007669"/>
    <property type="project" value="UniProtKB-UniRule"/>
</dbReference>
<comment type="pathway">
    <text evidence="10">Lipid metabolism; phospholipid metabolism.</text>
</comment>
<sequence>MKKIAFDIMGNDKGILPAIQASVQFVEQNPTFEIILVGNEDEINKHYKKKLNNIKIKDSKITLKFTQQFRSVLNQSSSMIDAIKMVKNDEADAVLSCGDSGMYLASSTFLIGRMPNISRPAFMPFIPTIKKDKQFLLLDVGANRENTAQQLLEWAKLSSSFYKHMFNKENPIVKLINIGEEEYKGTTLVRETASLLQQEFTINYQGFIEPRILLNNETDIAIIDGFSGNLILKSMEGAILVFKSLLKESILKTGWRKFLALLLKPAFKEVGEKFDYRNVGAAWVIGLNKIVIKTHGSSDKKSFLGALNQVKIALEKNILEEVKRELE</sequence>
<dbReference type="EC" id="2.3.1.274" evidence="8 10"/>
<organism evidence="11 12">
    <name type="scientific">Mycoplasma phocimorsus</name>
    <dbReference type="NCBI Taxonomy" id="3045839"/>
    <lineage>
        <taxon>Bacteria</taxon>
        <taxon>Bacillati</taxon>
        <taxon>Mycoplasmatota</taxon>
        <taxon>Mollicutes</taxon>
        <taxon>Mycoplasmataceae</taxon>
        <taxon>Mycoplasma</taxon>
    </lineage>
</organism>
<dbReference type="HAMAP" id="MF_00019">
    <property type="entry name" value="PlsX"/>
    <property type="match status" value="1"/>
</dbReference>
<evidence type="ECO:0000256" key="6">
    <source>
        <dbReference type="ARBA" id="ARBA00023209"/>
    </source>
</evidence>
<keyword evidence="4 10" id="KW-0808">Transferase</keyword>
<evidence type="ECO:0000256" key="3">
    <source>
        <dbReference type="ARBA" id="ARBA00022516"/>
    </source>
</evidence>
<comment type="similarity">
    <text evidence="10">Belongs to the PlsX family.</text>
</comment>
<evidence type="ECO:0000256" key="10">
    <source>
        <dbReference type="HAMAP-Rule" id="MF_00019"/>
    </source>
</evidence>
<gene>
    <name evidence="10 11" type="primary">plsX</name>
    <name evidence="11" type="ORF">QLQ80_01565</name>
</gene>
<dbReference type="PIRSF" id="PIRSF002465">
    <property type="entry name" value="Phsphlp_syn_PlsX"/>
    <property type="match status" value="1"/>
</dbReference>
<name>A0AAJ1PSK5_9MOLU</name>
<dbReference type="NCBIfam" id="TIGR00182">
    <property type="entry name" value="plsX"/>
    <property type="match status" value="1"/>
</dbReference>
<dbReference type="RefSeq" id="WP_283827246.1">
    <property type="nucleotide sequence ID" value="NZ_JASDDP010000015.1"/>
</dbReference>
<dbReference type="GO" id="GO:0006633">
    <property type="term" value="P:fatty acid biosynthetic process"/>
    <property type="evidence" value="ECO:0007669"/>
    <property type="project" value="UniProtKB-UniRule"/>
</dbReference>
<evidence type="ECO:0000256" key="9">
    <source>
        <dbReference type="ARBA" id="ARBA00046608"/>
    </source>
</evidence>
<comment type="subcellular location">
    <subcellularLocation>
        <location evidence="10">Cytoplasm</location>
    </subcellularLocation>
    <text evidence="10">Associated with the membrane possibly through PlsY.</text>
</comment>
<keyword evidence="2 10" id="KW-0963">Cytoplasm</keyword>
<dbReference type="Proteomes" id="UP001224428">
    <property type="component" value="Unassembled WGS sequence"/>
</dbReference>
<dbReference type="InterPro" id="IPR012281">
    <property type="entry name" value="Phospholipid_synth_PlsX-like"/>
</dbReference>
<dbReference type="Pfam" id="PF02504">
    <property type="entry name" value="FA_synthesis"/>
    <property type="match status" value="1"/>
</dbReference>
<evidence type="ECO:0000313" key="12">
    <source>
        <dbReference type="Proteomes" id="UP001224428"/>
    </source>
</evidence>
<evidence type="ECO:0000256" key="2">
    <source>
        <dbReference type="ARBA" id="ARBA00022490"/>
    </source>
</evidence>
<dbReference type="GO" id="GO:0005737">
    <property type="term" value="C:cytoplasm"/>
    <property type="evidence" value="ECO:0007669"/>
    <property type="project" value="UniProtKB-SubCell"/>
</dbReference>
<evidence type="ECO:0000256" key="8">
    <source>
        <dbReference type="ARBA" id="ARBA00024069"/>
    </source>
</evidence>
<dbReference type="GO" id="GO:0008654">
    <property type="term" value="P:phospholipid biosynthetic process"/>
    <property type="evidence" value="ECO:0007669"/>
    <property type="project" value="UniProtKB-KW"/>
</dbReference>
<dbReference type="InterPro" id="IPR003664">
    <property type="entry name" value="FA_synthesis"/>
</dbReference>
<keyword evidence="7 10" id="KW-1208">Phospholipid metabolism</keyword>
<keyword evidence="3 10" id="KW-0444">Lipid biosynthesis</keyword>
<comment type="subunit">
    <text evidence="9 10">Homodimer. Probably interacts with PlsY.</text>
</comment>